<accession>A0ABT3L2W8</accession>
<dbReference type="Gene3D" id="6.10.250.2890">
    <property type="match status" value="1"/>
</dbReference>
<keyword evidence="1" id="KW-0175">Coiled coil</keyword>
<dbReference type="RefSeq" id="WP_265263537.1">
    <property type="nucleotide sequence ID" value="NZ_JAIHOM010000021.1"/>
</dbReference>
<sequence>MNSDQGVEFDVQAELNRLEELILDNPRIPFTRKTVVDEEQLLDQLDLIRMNLPRAFEEAVEVLRQKEEILLQAEEYAQDIIEAAQVRAAQLLDEMGIIRQAEMEAAQIRQQVAQECEELQRQTLGEIEQMRMQAMQELEQMRQVVIDECEDIQDGADDYADAVLTRIEQQLTDMLRVIRNGRHQLRGEPQGNSSEESNS</sequence>
<evidence type="ECO:0000313" key="3">
    <source>
        <dbReference type="Proteomes" id="UP001526426"/>
    </source>
</evidence>
<name>A0ABT3L2W8_9CYAN</name>
<organism evidence="2 3">
    <name type="scientific">Spirulina subsalsa FACHB-351</name>
    <dbReference type="NCBI Taxonomy" id="234711"/>
    <lineage>
        <taxon>Bacteria</taxon>
        <taxon>Bacillati</taxon>
        <taxon>Cyanobacteriota</taxon>
        <taxon>Cyanophyceae</taxon>
        <taxon>Spirulinales</taxon>
        <taxon>Spirulinaceae</taxon>
        <taxon>Spirulina</taxon>
    </lineage>
</organism>
<feature type="coiled-coil region" evidence="1">
    <location>
        <begin position="98"/>
        <end position="144"/>
    </location>
</feature>
<dbReference type="EMBL" id="JAIHOM010000021">
    <property type="protein sequence ID" value="MCW6035820.1"/>
    <property type="molecule type" value="Genomic_DNA"/>
</dbReference>
<evidence type="ECO:0000256" key="1">
    <source>
        <dbReference type="SAM" id="Coils"/>
    </source>
</evidence>
<keyword evidence="3" id="KW-1185">Reference proteome</keyword>
<evidence type="ECO:0000313" key="2">
    <source>
        <dbReference type="EMBL" id="MCW6035820.1"/>
    </source>
</evidence>
<protein>
    <submittedName>
        <fullName evidence="2">Uncharacterized protein</fullName>
    </submittedName>
</protein>
<gene>
    <name evidence="2" type="ORF">K4A83_05970</name>
</gene>
<proteinExistence type="predicted"/>
<reference evidence="2 3" key="1">
    <citation type="submission" date="2021-08" db="EMBL/GenBank/DDBJ databases">
        <title>Draft genome sequence of Spirulina subsalsa with high tolerance to salinity and hype-accumulation of phycocyanin.</title>
        <authorList>
            <person name="Pei H."/>
            <person name="Jiang L."/>
        </authorList>
    </citation>
    <scope>NUCLEOTIDE SEQUENCE [LARGE SCALE GENOMIC DNA]</scope>
    <source>
        <strain evidence="2 3">FACHB-351</strain>
    </source>
</reference>
<comment type="caution">
    <text evidence="2">The sequence shown here is derived from an EMBL/GenBank/DDBJ whole genome shotgun (WGS) entry which is preliminary data.</text>
</comment>
<dbReference type="SUPFAM" id="SSF58113">
    <property type="entry name" value="Apolipoprotein A-I"/>
    <property type="match status" value="1"/>
</dbReference>
<dbReference type="Proteomes" id="UP001526426">
    <property type="component" value="Unassembled WGS sequence"/>
</dbReference>